<keyword evidence="1" id="KW-0614">Plasmid</keyword>
<keyword evidence="2" id="KW-1185">Reference proteome</keyword>
<protein>
    <submittedName>
        <fullName evidence="1">Uncharacterized protein</fullName>
    </submittedName>
</protein>
<accession>A0ABM8A885</accession>
<proteinExistence type="predicted"/>
<dbReference type="RefSeq" id="WP_261958354.1">
    <property type="nucleotide sequence ID" value="NZ_AP026074.1"/>
</dbReference>
<sequence>MPAPASPGELFENPVYWEFMGTSGTHSVLDVDRVIATEDEHDFGTVRPLSVAAIRAGFGSDQPSLADFNGMDPGDLDALEEAPRWSGHCMALYEDGVPCALAFWGVSGD</sequence>
<dbReference type="EMBL" id="AP026074">
    <property type="protein sequence ID" value="BDM74946.1"/>
    <property type="molecule type" value="Genomic_DNA"/>
</dbReference>
<gene>
    <name evidence="1" type="ORF">HEK616_84330</name>
</gene>
<dbReference type="Proteomes" id="UP001059597">
    <property type="component" value="Plasmid SNP1"/>
</dbReference>
<evidence type="ECO:0000313" key="2">
    <source>
        <dbReference type="Proteomes" id="UP001059597"/>
    </source>
</evidence>
<reference evidence="1" key="1">
    <citation type="submission" date="2022-06" db="EMBL/GenBank/DDBJ databases">
        <title>Complete genome sequence of Streptomyces nigrescens HEK616.</title>
        <authorList>
            <person name="Asamizu S."/>
            <person name="Onaka H."/>
        </authorList>
    </citation>
    <scope>NUCLEOTIDE SEQUENCE</scope>
    <source>
        <strain evidence="1">HEK616</strain>
        <plasmid evidence="1">SNP1</plasmid>
    </source>
</reference>
<name>A0ABM8A885_STRNI</name>
<evidence type="ECO:0000313" key="1">
    <source>
        <dbReference type="EMBL" id="BDM74946.1"/>
    </source>
</evidence>
<organism evidence="1 2">
    <name type="scientific">Streptomyces nigrescens</name>
    <dbReference type="NCBI Taxonomy" id="1920"/>
    <lineage>
        <taxon>Bacteria</taxon>
        <taxon>Bacillati</taxon>
        <taxon>Actinomycetota</taxon>
        <taxon>Actinomycetes</taxon>
        <taxon>Kitasatosporales</taxon>
        <taxon>Streptomycetaceae</taxon>
        <taxon>Streptomyces</taxon>
    </lineage>
</organism>
<geneLocation type="plasmid" evidence="1 2">
    <name>SNP1</name>
</geneLocation>